<accession>A0ABV0NWY8</accession>
<dbReference type="Proteomes" id="UP001476798">
    <property type="component" value="Unassembled WGS sequence"/>
</dbReference>
<evidence type="ECO:0000313" key="2">
    <source>
        <dbReference type="EMBL" id="MEQ2175924.1"/>
    </source>
</evidence>
<evidence type="ECO:0000259" key="1">
    <source>
        <dbReference type="Pfam" id="PF00927"/>
    </source>
</evidence>
<reference evidence="2 3" key="1">
    <citation type="submission" date="2021-06" db="EMBL/GenBank/DDBJ databases">
        <authorList>
            <person name="Palmer J.M."/>
        </authorList>
    </citation>
    <scope>NUCLEOTIDE SEQUENCE [LARGE SCALE GENOMIC DNA]</scope>
    <source>
        <strain evidence="2 3">GA_2019</strain>
        <tissue evidence="2">Muscle</tissue>
    </source>
</reference>
<dbReference type="SUPFAM" id="SSF49309">
    <property type="entry name" value="Transglutaminase, two C-terminal domains"/>
    <property type="match status" value="1"/>
</dbReference>
<organism evidence="2 3">
    <name type="scientific">Goodea atripinnis</name>
    <dbReference type="NCBI Taxonomy" id="208336"/>
    <lineage>
        <taxon>Eukaryota</taxon>
        <taxon>Metazoa</taxon>
        <taxon>Chordata</taxon>
        <taxon>Craniata</taxon>
        <taxon>Vertebrata</taxon>
        <taxon>Euteleostomi</taxon>
        <taxon>Actinopterygii</taxon>
        <taxon>Neopterygii</taxon>
        <taxon>Teleostei</taxon>
        <taxon>Neoteleostei</taxon>
        <taxon>Acanthomorphata</taxon>
        <taxon>Ovalentaria</taxon>
        <taxon>Atherinomorphae</taxon>
        <taxon>Cyprinodontiformes</taxon>
        <taxon>Goodeidae</taxon>
        <taxon>Goodea</taxon>
    </lineage>
</organism>
<keyword evidence="3" id="KW-1185">Reference proteome</keyword>
<comment type="caution">
    <text evidence="2">The sequence shown here is derived from an EMBL/GenBank/DDBJ whole genome shotgun (WGS) entry which is preliminary data.</text>
</comment>
<dbReference type="EMBL" id="JAHRIO010052322">
    <property type="protein sequence ID" value="MEQ2175924.1"/>
    <property type="molecule type" value="Genomic_DNA"/>
</dbReference>
<dbReference type="InterPro" id="IPR008958">
    <property type="entry name" value="Transglutaminase_C"/>
</dbReference>
<feature type="domain" description="Transglutaminase C-terminal" evidence="1">
    <location>
        <begin position="1"/>
        <end position="97"/>
    </location>
</feature>
<dbReference type="Pfam" id="PF00927">
    <property type="entry name" value="Transglut_C"/>
    <property type="match status" value="1"/>
</dbReference>
<evidence type="ECO:0000313" key="3">
    <source>
        <dbReference type="Proteomes" id="UP001476798"/>
    </source>
</evidence>
<proteinExistence type="predicted"/>
<dbReference type="PANTHER" id="PTHR11590:SF6">
    <property type="entry name" value="PROTEIN-GLUTAMINE GAMMA-GLUTAMYLTRANSFERASE 2"/>
    <property type="match status" value="1"/>
</dbReference>
<dbReference type="Gene3D" id="2.60.40.10">
    <property type="entry name" value="Immunoglobulins"/>
    <property type="match status" value="1"/>
</dbReference>
<protein>
    <recommendedName>
        <fullName evidence="1">Transglutaminase C-terminal domain-containing protein</fullName>
    </recommendedName>
</protein>
<dbReference type="InterPro" id="IPR036238">
    <property type="entry name" value="Transglutaminase_C_sf"/>
</dbReference>
<name>A0ABV0NWY8_9TELE</name>
<sequence length="112" mass="12162">MGIELVREARVNQPMTAELTLLNCLPKPLLNCSFTIEGIGLTDGKPITAKVGTVGAKQEAKASIDFKPNITGSNVLLVNFDSDKLKNIKSFIDVAVKEYIRPEFLALSCLVL</sequence>
<dbReference type="PANTHER" id="PTHR11590">
    <property type="entry name" value="PROTEIN-GLUTAMINE GAMMA-GLUTAMYLTRANSFERASE"/>
    <property type="match status" value="1"/>
</dbReference>
<dbReference type="InterPro" id="IPR013783">
    <property type="entry name" value="Ig-like_fold"/>
</dbReference>
<gene>
    <name evidence="2" type="ORF">GOODEAATRI_022688</name>
</gene>
<dbReference type="InterPro" id="IPR050779">
    <property type="entry name" value="Transglutaminase"/>
</dbReference>